<reference evidence="1 3" key="1">
    <citation type="submission" date="2015-07" db="EMBL/GenBank/DDBJ databases">
        <title>Fjat-14205 dsm 2895.</title>
        <authorList>
            <person name="Liu B."/>
            <person name="Wang J."/>
            <person name="Zhu Y."/>
            <person name="Liu G."/>
            <person name="Chen Q."/>
            <person name="Chen Z."/>
            <person name="Lan J."/>
            <person name="Che J."/>
            <person name="Ge C."/>
            <person name="Shi H."/>
            <person name="Pan Z."/>
            <person name="Liu X."/>
        </authorList>
    </citation>
    <scope>NUCLEOTIDE SEQUENCE [LARGE SCALE GENOMIC DNA]</scope>
    <source>
        <strain evidence="1 3">DSM 2895</strain>
    </source>
</reference>
<name>A0A0D1V0L2_ANEMI</name>
<dbReference type="RefSeq" id="WP_021618840.1">
    <property type="nucleotide sequence ID" value="NZ_BJOA01000059.1"/>
</dbReference>
<evidence type="ECO:0000313" key="4">
    <source>
        <dbReference type="Proteomes" id="UP000182836"/>
    </source>
</evidence>
<proteinExistence type="predicted"/>
<dbReference type="STRING" id="47500.AF333_06310"/>
<gene>
    <name evidence="1" type="ORF">AF333_06310</name>
    <name evidence="2" type="ORF">SAMN04487909_10829</name>
</gene>
<reference evidence="2 4" key="2">
    <citation type="submission" date="2016-10" db="EMBL/GenBank/DDBJ databases">
        <authorList>
            <person name="de Groot N.N."/>
        </authorList>
    </citation>
    <scope>NUCLEOTIDE SEQUENCE [LARGE SCALE GENOMIC DNA]</scope>
    <source>
        <strain evidence="2 4">DSM 2895</strain>
    </source>
</reference>
<sequence>MDLEKMGIEVGEYITITDEESGQEYEYLVMYIFEIEDRTYLCLVPAEQEDQEEYEVEFLRYEGTDMLQPIEDEQEWEQVEATFETLMNELDKEES</sequence>
<evidence type="ECO:0000313" key="3">
    <source>
        <dbReference type="Proteomes" id="UP000037269"/>
    </source>
</evidence>
<keyword evidence="3" id="KW-1185">Reference proteome</keyword>
<dbReference type="GeneID" id="92837082"/>
<dbReference type="AlphaFoldDB" id="A0A0D1V0L2"/>
<dbReference type="Proteomes" id="UP000182836">
    <property type="component" value="Unassembled WGS sequence"/>
</dbReference>
<accession>A0A0D1V0L2</accession>
<evidence type="ECO:0000313" key="1">
    <source>
        <dbReference type="EMBL" id="KON95154.1"/>
    </source>
</evidence>
<dbReference type="EMBL" id="LGUG01000004">
    <property type="protein sequence ID" value="KON95154.1"/>
    <property type="molecule type" value="Genomic_DNA"/>
</dbReference>
<dbReference type="OrthoDB" id="2086132at2"/>
<protein>
    <submittedName>
        <fullName evidence="1">Uncharacterized protein</fullName>
    </submittedName>
</protein>
<dbReference type="Proteomes" id="UP000037269">
    <property type="component" value="Unassembled WGS sequence"/>
</dbReference>
<dbReference type="PATRIC" id="fig|47500.12.peg.5929"/>
<dbReference type="InterPro" id="IPR009711">
    <property type="entry name" value="UPF0473"/>
</dbReference>
<dbReference type="Pfam" id="PF06949">
    <property type="entry name" value="DUF1292"/>
    <property type="match status" value="1"/>
</dbReference>
<organism evidence="1 3">
    <name type="scientific">Aneurinibacillus migulanus</name>
    <name type="common">Bacillus migulanus</name>
    <dbReference type="NCBI Taxonomy" id="47500"/>
    <lineage>
        <taxon>Bacteria</taxon>
        <taxon>Bacillati</taxon>
        <taxon>Bacillota</taxon>
        <taxon>Bacilli</taxon>
        <taxon>Bacillales</taxon>
        <taxon>Paenibacillaceae</taxon>
        <taxon>Aneurinibacillus group</taxon>
        <taxon>Aneurinibacillus</taxon>
    </lineage>
</organism>
<evidence type="ECO:0000313" key="2">
    <source>
        <dbReference type="EMBL" id="SDI81277.1"/>
    </source>
</evidence>
<dbReference type="EMBL" id="FNED01000008">
    <property type="protein sequence ID" value="SDI81277.1"/>
    <property type="molecule type" value="Genomic_DNA"/>
</dbReference>